<evidence type="ECO:0000256" key="7">
    <source>
        <dbReference type="ARBA" id="ARBA00022989"/>
    </source>
</evidence>
<evidence type="ECO:0000256" key="6">
    <source>
        <dbReference type="ARBA" id="ARBA00022824"/>
    </source>
</evidence>
<dbReference type="EC" id="2.4.1.258" evidence="10"/>
<reference evidence="11 12" key="1">
    <citation type="submission" date="2019-09" db="EMBL/GenBank/DDBJ databases">
        <title>Bird 10,000 Genomes (B10K) Project - Family phase.</title>
        <authorList>
            <person name="Zhang G."/>
        </authorList>
    </citation>
    <scope>NUCLEOTIDE SEQUENCE [LARGE SCALE GENOMIC DNA]</scope>
    <source>
        <strain evidence="11">B10K-DU-029-46</strain>
    </source>
</reference>
<feature type="transmembrane region" description="Helical" evidence="10">
    <location>
        <begin position="124"/>
        <end position="151"/>
    </location>
</feature>
<feature type="transmembrane region" description="Helical" evidence="10">
    <location>
        <begin position="100"/>
        <end position="118"/>
    </location>
</feature>
<evidence type="ECO:0000256" key="8">
    <source>
        <dbReference type="ARBA" id="ARBA00023136"/>
    </source>
</evidence>
<comment type="caution">
    <text evidence="11">The sequence shown here is derived from an EMBL/GenBank/DDBJ whole genome shotgun (WGS) entry which is preliminary data.</text>
</comment>
<evidence type="ECO:0000256" key="9">
    <source>
        <dbReference type="ARBA" id="ARBA00049506"/>
    </source>
</evidence>
<dbReference type="Pfam" id="PF05208">
    <property type="entry name" value="ALG3"/>
    <property type="match status" value="1"/>
</dbReference>
<dbReference type="EMBL" id="VZTY01038415">
    <property type="protein sequence ID" value="NXU59871.1"/>
    <property type="molecule type" value="Genomic_DNA"/>
</dbReference>
<keyword evidence="5 10" id="KW-0812">Transmembrane</keyword>
<feature type="transmembrane region" description="Helical" evidence="10">
    <location>
        <begin position="26"/>
        <end position="42"/>
    </location>
</feature>
<dbReference type="InterPro" id="IPR007873">
    <property type="entry name" value="Glycosyltransferase_ALG3"/>
</dbReference>
<feature type="non-terminal residue" evidence="11">
    <location>
        <position position="370"/>
    </location>
</feature>
<dbReference type="GO" id="GO:0005789">
    <property type="term" value="C:endoplasmic reticulum membrane"/>
    <property type="evidence" value="ECO:0007669"/>
    <property type="project" value="UniProtKB-SubCell"/>
</dbReference>
<comment type="subcellular location">
    <subcellularLocation>
        <location evidence="1 10">Endoplasmic reticulum membrane</location>
        <topology evidence="1 10">Multi-pass membrane protein</topology>
    </subcellularLocation>
</comment>
<evidence type="ECO:0000256" key="4">
    <source>
        <dbReference type="ARBA" id="ARBA00022679"/>
    </source>
</evidence>
<evidence type="ECO:0000313" key="12">
    <source>
        <dbReference type="Proteomes" id="UP000582182"/>
    </source>
</evidence>
<dbReference type="AlphaFoldDB" id="A0A7L3M1X6"/>
<evidence type="ECO:0000256" key="1">
    <source>
        <dbReference type="ARBA" id="ARBA00004477"/>
    </source>
</evidence>
<accession>A0A7L3M1X6</accession>
<keyword evidence="12" id="KW-1185">Reference proteome</keyword>
<feature type="transmembrane region" description="Helical" evidence="10">
    <location>
        <begin position="216"/>
        <end position="234"/>
    </location>
</feature>
<protein>
    <recommendedName>
        <fullName evidence="10">Dol-P-Man:Man(5)GlcNAc(2)-PP-Dol alpha-1,3-mannosyltransferase</fullName>
        <ecNumber evidence="10">2.4.1.258</ecNumber>
    </recommendedName>
    <alternativeName>
        <fullName evidence="10">Dol-P-Man-dependent alpha(1-3)-mannosyltransferase</fullName>
    </alternativeName>
</protein>
<feature type="transmembrane region" description="Helical" evidence="10">
    <location>
        <begin position="163"/>
        <end position="180"/>
    </location>
</feature>
<dbReference type="GO" id="GO:0052925">
    <property type="term" value="F:dol-P-Man:Man(5)GlcNAc(2)-PP-Dol alpha-1,3-mannosyltransferase activity"/>
    <property type="evidence" value="ECO:0007669"/>
    <property type="project" value="UniProtKB-EC"/>
</dbReference>
<dbReference type="PANTHER" id="PTHR12646:SF0">
    <property type="entry name" value="DOL-P-MAN:MAN(5)GLCNAC(2)-PP-DOL ALPHA-1,3-MANNOSYLTRANSFERASE"/>
    <property type="match status" value="1"/>
</dbReference>
<evidence type="ECO:0000256" key="5">
    <source>
        <dbReference type="ARBA" id="ARBA00022692"/>
    </source>
</evidence>
<gene>
    <name evidence="11" type="primary">Alg3</name>
    <name evidence="11" type="ORF">TURVEL_R05062</name>
</gene>
<sequence>AYMQEVEGFANGTLDYTQLKGDTGPLVYPAGFVYIFLSLYYATSRGADVRLAQYLFAGLYLLNLLLVFRIYCRTNKVPPYVFFFMCCASYRIHSIFVLRLFNDPVAMAILFLAINLFLDERWSWGCFFFSLAVSVKMNILLFAPGLFFLLLQQFGLLGSIPKLGICALLQVVLGLPFLLVNPVGYLTRSFDLGRQFQFKWTVNWRFLPEEVFQSRAFHSVLLLAHLVGLGLFALHRWHRSKESILTLLKDPAHRKPPSPPLTIVFVLFSSNFLGVCCSRSLHYQFYVWYFHTLPYLLWCTPTAKIAHMPKVLLLGVIELCWNTYPSTVCSSLSLHLCHGLVLLQLWYGTGLPPAPHTPLPGKKPLTKKVQ</sequence>
<name>A0A7L3M1X6_9CHAR</name>
<proteinExistence type="predicted"/>
<evidence type="ECO:0000256" key="3">
    <source>
        <dbReference type="ARBA" id="ARBA00022676"/>
    </source>
</evidence>
<comment type="pathway">
    <text evidence="2 10">Protein modification; protein glycosylation.</text>
</comment>
<evidence type="ECO:0000313" key="11">
    <source>
        <dbReference type="EMBL" id="NXU59871.1"/>
    </source>
</evidence>
<comment type="catalytic activity">
    <reaction evidence="9 10">
        <text>an alpha-D-Man-(1-&gt;2)-alpha-D-Man-(1-&gt;2)-alpha-D-Man-(1-&gt;3)-[alpha-D-Man-(1-&gt;6)]-beta-D-Man-(1-&gt;4)-beta-D-GlcNAc-(1-&gt;4)-alpha-D-GlcNAc-diphospho-di-trans,poly-cis-dolichol + a di-trans,poly-cis-dolichyl beta-D-mannosyl phosphate = an alpha-D-Man-(1-&gt;2)-alpha-D-Man-(1-&gt;2)-alpha-D-Man-(1-&gt;3)-[alpha-D-Man-(1-&gt;3)-alpha-D-Man-(1-&gt;6)]-beta-D-Man-(1-&gt;4)-beta-D-GlcNAc-(1-&gt;4)-alpha-D-GlcNAc-diphospho-di-trans,poly-cis-dolichol + a di-trans,poly-cis-dolichyl phosphate + H(+)</text>
        <dbReference type="Rhea" id="RHEA:29527"/>
        <dbReference type="Rhea" id="RHEA-COMP:19498"/>
        <dbReference type="Rhea" id="RHEA-COMP:19501"/>
        <dbReference type="Rhea" id="RHEA-COMP:19516"/>
        <dbReference type="Rhea" id="RHEA-COMP:19517"/>
        <dbReference type="ChEBI" id="CHEBI:15378"/>
        <dbReference type="ChEBI" id="CHEBI:57683"/>
        <dbReference type="ChEBI" id="CHEBI:58211"/>
        <dbReference type="ChEBI" id="CHEBI:132515"/>
        <dbReference type="ChEBI" id="CHEBI:132516"/>
        <dbReference type="EC" id="2.4.1.258"/>
    </reaction>
    <physiologicalReaction direction="left-to-right" evidence="9 10">
        <dbReference type="Rhea" id="RHEA:29528"/>
    </physiologicalReaction>
</comment>
<evidence type="ECO:0000256" key="10">
    <source>
        <dbReference type="RuleBase" id="RU364047"/>
    </source>
</evidence>
<organism evidence="11 12">
    <name type="scientific">Turnix velox</name>
    <name type="common">Little buttonquail</name>
    <dbReference type="NCBI Taxonomy" id="2529409"/>
    <lineage>
        <taxon>Eukaryota</taxon>
        <taxon>Metazoa</taxon>
        <taxon>Chordata</taxon>
        <taxon>Craniata</taxon>
        <taxon>Vertebrata</taxon>
        <taxon>Euteleostomi</taxon>
        <taxon>Archelosauria</taxon>
        <taxon>Archosauria</taxon>
        <taxon>Dinosauria</taxon>
        <taxon>Saurischia</taxon>
        <taxon>Theropoda</taxon>
        <taxon>Coelurosauria</taxon>
        <taxon>Aves</taxon>
        <taxon>Neognathae</taxon>
        <taxon>Neoaves</taxon>
        <taxon>Charadriiformes</taxon>
        <taxon>Turnicidae</taxon>
        <taxon>Turnix</taxon>
    </lineage>
</organism>
<dbReference type="PANTHER" id="PTHR12646">
    <property type="entry name" value="NOT56 - RELATED"/>
    <property type="match status" value="1"/>
</dbReference>
<evidence type="ECO:0000256" key="2">
    <source>
        <dbReference type="ARBA" id="ARBA00004922"/>
    </source>
</evidence>
<feature type="non-terminal residue" evidence="11">
    <location>
        <position position="1"/>
    </location>
</feature>
<keyword evidence="8 10" id="KW-0472">Membrane</keyword>
<dbReference type="Proteomes" id="UP000582182">
    <property type="component" value="Unassembled WGS sequence"/>
</dbReference>
<keyword evidence="7 10" id="KW-1133">Transmembrane helix</keyword>
<feature type="transmembrane region" description="Helical" evidence="10">
    <location>
        <begin position="54"/>
        <end position="71"/>
    </location>
</feature>
<keyword evidence="6 10" id="KW-0256">Endoplasmic reticulum</keyword>
<comment type="function">
    <text evidence="10">Dol-P-Man:Man(5)GlcNAc(2)-PP-Dol alpha-1,3-mannosyltransferase that operates in the biosynthetic pathway of dolichol-linked oligosaccharides, the glycan precursors employed in protein asparagine (N)-glycosylation. The assembly of dolichol-linked oligosaccharides begins on the cytosolic side of the endoplasmic reticulum membrane and finishes in its lumen. The sequential addition of sugars to dolichol pyrophosphate produces dolichol-linked oligosaccharides containing fourteen sugars, including two GlcNAcs, nine mannoses and three glucoses. Once assembled, the oligosaccharide is transferred from the lipid to nascent proteins by oligosaccharyltransferases. In the lumen of the endoplasmic reticulum, adds the first dolichyl beta-D-mannosyl phosphate derived mannose in an alpha-1,3 linkage to Man(5)GlcNAc(2)-PP-dolichol to produce Man(6)GlcNAc(2)-PP-dolichol.</text>
</comment>
<dbReference type="OrthoDB" id="20028at2759"/>
<keyword evidence="4 10" id="KW-0808">Transferase</keyword>
<keyword evidence="3 10" id="KW-0328">Glycosyltransferase</keyword>
<dbReference type="UniPathway" id="UPA00378"/>